<dbReference type="RefSeq" id="WP_254291878.1">
    <property type="nucleotide sequence ID" value="NZ_JAMLDX010000003.1"/>
</dbReference>
<dbReference type="EMBL" id="JAMLDX010000003">
    <property type="protein sequence ID" value="MCP3729782.1"/>
    <property type="molecule type" value="Genomic_DNA"/>
</dbReference>
<keyword evidence="4" id="KW-1185">Reference proteome</keyword>
<gene>
    <name evidence="3" type="ORF">M9978_05000</name>
</gene>
<dbReference type="PROSITE" id="PS50164">
    <property type="entry name" value="GIY_YIG"/>
    <property type="match status" value="1"/>
</dbReference>
<dbReference type="Proteomes" id="UP001139451">
    <property type="component" value="Unassembled WGS sequence"/>
</dbReference>
<comment type="similarity">
    <text evidence="1">Belongs to the UPF0213 family.</text>
</comment>
<dbReference type="InterPro" id="IPR035901">
    <property type="entry name" value="GIY-YIG_endonuc_sf"/>
</dbReference>
<proteinExistence type="inferred from homology"/>
<dbReference type="CDD" id="cd10448">
    <property type="entry name" value="GIY-YIG_unchar_3"/>
    <property type="match status" value="1"/>
</dbReference>
<dbReference type="Pfam" id="PF01541">
    <property type="entry name" value="GIY-YIG"/>
    <property type="match status" value="1"/>
</dbReference>
<organism evidence="3 4">
    <name type="scientific">Sphingomonas tagetis</name>
    <dbReference type="NCBI Taxonomy" id="2949092"/>
    <lineage>
        <taxon>Bacteria</taxon>
        <taxon>Pseudomonadati</taxon>
        <taxon>Pseudomonadota</taxon>
        <taxon>Alphaproteobacteria</taxon>
        <taxon>Sphingomonadales</taxon>
        <taxon>Sphingomonadaceae</taxon>
        <taxon>Sphingomonas</taxon>
    </lineage>
</organism>
<dbReference type="InterPro" id="IPR000305">
    <property type="entry name" value="GIY-YIG_endonuc"/>
</dbReference>
<protein>
    <submittedName>
        <fullName evidence="3">GIY-YIG nuclease family protein</fullName>
    </submittedName>
</protein>
<comment type="caution">
    <text evidence="3">The sequence shown here is derived from an EMBL/GenBank/DDBJ whole genome shotgun (WGS) entry which is preliminary data.</text>
</comment>
<accession>A0A9X2HH24</accession>
<feature type="domain" description="GIY-YIG" evidence="2">
    <location>
        <begin position="4"/>
        <end position="81"/>
    </location>
</feature>
<evidence type="ECO:0000256" key="1">
    <source>
        <dbReference type="ARBA" id="ARBA00007435"/>
    </source>
</evidence>
<dbReference type="AlphaFoldDB" id="A0A9X2HH24"/>
<dbReference type="InterPro" id="IPR050190">
    <property type="entry name" value="UPF0213_domain"/>
</dbReference>
<dbReference type="Gene3D" id="3.40.1440.10">
    <property type="entry name" value="GIY-YIG endonuclease"/>
    <property type="match status" value="1"/>
</dbReference>
<dbReference type="PANTHER" id="PTHR34477:SF5">
    <property type="entry name" value="BSL5627 PROTEIN"/>
    <property type="match status" value="1"/>
</dbReference>
<dbReference type="SUPFAM" id="SSF82771">
    <property type="entry name" value="GIY-YIG endonuclease"/>
    <property type="match status" value="1"/>
</dbReference>
<evidence type="ECO:0000313" key="4">
    <source>
        <dbReference type="Proteomes" id="UP001139451"/>
    </source>
</evidence>
<reference evidence="3" key="1">
    <citation type="submission" date="2022-05" db="EMBL/GenBank/DDBJ databases">
        <title>Sphingomonas sp. strain MG17 Genome sequencing and assembly.</title>
        <authorList>
            <person name="Kim I."/>
        </authorList>
    </citation>
    <scope>NUCLEOTIDE SEQUENCE</scope>
    <source>
        <strain evidence="3">MG17</strain>
    </source>
</reference>
<sequence length="116" mass="13238">MIERTPCVYILANRYNGAIYVGVTSNLIGRIIQHREGAFDGHTKKWGIHRLVYYEAGGTMESAIAREKQLKRYRREWKRNLIERENPMWNDLAVGLGLEPLAVVTRSAVDPGTRPG</sequence>
<evidence type="ECO:0000259" key="2">
    <source>
        <dbReference type="PROSITE" id="PS50164"/>
    </source>
</evidence>
<evidence type="ECO:0000313" key="3">
    <source>
        <dbReference type="EMBL" id="MCP3729782.1"/>
    </source>
</evidence>
<name>A0A9X2HH24_9SPHN</name>
<dbReference type="PANTHER" id="PTHR34477">
    <property type="entry name" value="UPF0213 PROTEIN YHBQ"/>
    <property type="match status" value="1"/>
</dbReference>